<dbReference type="PANTHER" id="PTHR47633:SF4">
    <property type="entry name" value="MYOPALLADIN ISOFORM X1"/>
    <property type="match status" value="1"/>
</dbReference>
<feature type="domain" description="Ig-like" evidence="2">
    <location>
        <begin position="371"/>
        <end position="461"/>
    </location>
</feature>
<dbReference type="InterPro" id="IPR013098">
    <property type="entry name" value="Ig_I-set"/>
</dbReference>
<evidence type="ECO:0000259" key="2">
    <source>
        <dbReference type="PROSITE" id="PS50835"/>
    </source>
</evidence>
<dbReference type="InterPro" id="IPR007110">
    <property type="entry name" value="Ig-like_dom"/>
</dbReference>
<gene>
    <name evidence="3" type="ORF">FNK824_LOCUS35285</name>
</gene>
<sequence>IYTKTLTLQVLAARPDDQGTYTVRATNPVGSDETTCKLTIRPVASIDTRPFLQPERLAQLELKAPPPTKEDMEKMEPPKVIVPLKSLQVDEGAPVLLQATITGKPRPNFVWLKDNIPLTASNRLRTRYDIGTKQVLLQIDDVRPQDIGEYVVIATNPAGQDSTICSLGVVPDTTAVDDRPFVPQDKFRNLEAPEGKGPRRLEIVPGVDVQPFVPPEKFHKLDHVPPSERPDVELVEPKRPPRVIVPLSNYELEELMPVILTTTIDAGVPMATFTWYKNGQPLLEGNRFTTKYDILPKVLTLQILAARPDDQGTYTVRATNPVGSDETTCKLTIRPVASIDTRPFVQPEHFAQLEVKAPPPTKEDMEKMEPPKVIVPLKPMQVKEGSPVLLQATITGKPRPNFVWLKDNKPLTASNRLRTRYDIGTKQVLLQINDVRPQDVGEYVVIATNPAGQDSTVGSLSVVPDKPGVDERPFVPQDKFRNLEAPEGKGPRRLEIVPGVDVQPFVPPEKFHKLDHVPPSERPDVELAEPKRPPRVIVPLSNYELEELMPVILTTTIDAGVPMATFTWYKNGQPLLEGNRFTTKYDILPKVLTLQILAARPDDQGTYTV</sequence>
<accession>A0A819ZST6</accession>
<evidence type="ECO:0000313" key="3">
    <source>
        <dbReference type="EMBL" id="CAF4182231.1"/>
    </source>
</evidence>
<dbReference type="Pfam" id="PF07679">
    <property type="entry name" value="I-set"/>
    <property type="match status" value="4"/>
</dbReference>
<protein>
    <recommendedName>
        <fullName evidence="2">Ig-like domain-containing protein</fullName>
    </recommendedName>
</protein>
<organism evidence="3 4">
    <name type="scientific">Rotaria sordida</name>
    <dbReference type="NCBI Taxonomy" id="392033"/>
    <lineage>
        <taxon>Eukaryota</taxon>
        <taxon>Metazoa</taxon>
        <taxon>Spiralia</taxon>
        <taxon>Gnathifera</taxon>
        <taxon>Rotifera</taxon>
        <taxon>Eurotatoria</taxon>
        <taxon>Bdelloidea</taxon>
        <taxon>Philodinida</taxon>
        <taxon>Philodinidae</taxon>
        <taxon>Rotaria</taxon>
    </lineage>
</organism>
<feature type="non-terminal residue" evidence="3">
    <location>
        <position position="1"/>
    </location>
</feature>
<comment type="caution">
    <text evidence="3">The sequence shown here is derived from an EMBL/GenBank/DDBJ whole genome shotgun (WGS) entry which is preliminary data.</text>
</comment>
<proteinExistence type="predicted"/>
<dbReference type="SMART" id="SM00409">
    <property type="entry name" value="IG"/>
    <property type="match status" value="3"/>
</dbReference>
<dbReference type="Proteomes" id="UP000663874">
    <property type="component" value="Unassembled WGS sequence"/>
</dbReference>
<dbReference type="AlphaFoldDB" id="A0A819ZST6"/>
<feature type="domain" description="Ig-like" evidence="2">
    <location>
        <begin position="78"/>
        <end position="165"/>
    </location>
</feature>
<dbReference type="Gene3D" id="2.60.40.10">
    <property type="entry name" value="Immunoglobulins"/>
    <property type="match status" value="5"/>
</dbReference>
<evidence type="ECO:0000313" key="4">
    <source>
        <dbReference type="Proteomes" id="UP000663874"/>
    </source>
</evidence>
<dbReference type="SUPFAM" id="SSF48726">
    <property type="entry name" value="Immunoglobulin"/>
    <property type="match status" value="5"/>
</dbReference>
<dbReference type="FunFam" id="2.60.40.10:FF:000107">
    <property type="entry name" value="Myosin, light chain kinase a"/>
    <property type="match status" value="3"/>
</dbReference>
<dbReference type="InterPro" id="IPR036179">
    <property type="entry name" value="Ig-like_dom_sf"/>
</dbReference>
<dbReference type="SMART" id="SM00408">
    <property type="entry name" value="IGc2"/>
    <property type="match status" value="4"/>
</dbReference>
<name>A0A819ZST6_9BILA</name>
<dbReference type="PANTHER" id="PTHR47633">
    <property type="entry name" value="IMMUNOGLOBULIN"/>
    <property type="match status" value="1"/>
</dbReference>
<dbReference type="EMBL" id="CAJOBE010014779">
    <property type="protein sequence ID" value="CAF4182231.1"/>
    <property type="molecule type" value="Genomic_DNA"/>
</dbReference>
<feature type="domain" description="Ig-like" evidence="2">
    <location>
        <begin position="534"/>
        <end position="609"/>
    </location>
</feature>
<dbReference type="CDD" id="cd00096">
    <property type="entry name" value="Ig"/>
    <property type="match status" value="2"/>
</dbReference>
<dbReference type="Pfam" id="PF13927">
    <property type="entry name" value="Ig_3"/>
    <property type="match status" value="1"/>
</dbReference>
<dbReference type="InterPro" id="IPR003599">
    <property type="entry name" value="Ig_sub"/>
</dbReference>
<evidence type="ECO:0000256" key="1">
    <source>
        <dbReference type="ARBA" id="ARBA00023319"/>
    </source>
</evidence>
<dbReference type="PROSITE" id="PS50835">
    <property type="entry name" value="IG_LIKE"/>
    <property type="match status" value="4"/>
</dbReference>
<dbReference type="InterPro" id="IPR003598">
    <property type="entry name" value="Ig_sub2"/>
</dbReference>
<keyword evidence="1" id="KW-0393">Immunoglobulin domain</keyword>
<reference evidence="3" key="1">
    <citation type="submission" date="2021-02" db="EMBL/GenBank/DDBJ databases">
        <authorList>
            <person name="Nowell W R."/>
        </authorList>
    </citation>
    <scope>NUCLEOTIDE SEQUENCE</scope>
</reference>
<dbReference type="InterPro" id="IPR013783">
    <property type="entry name" value="Ig-like_fold"/>
</dbReference>
<feature type="domain" description="Ig-like" evidence="2">
    <location>
        <begin position="241"/>
        <end position="332"/>
    </location>
</feature>
<feature type="non-terminal residue" evidence="3">
    <location>
        <position position="609"/>
    </location>
</feature>